<comment type="caution">
    <text evidence="2">The sequence shown here is derived from an EMBL/GenBank/DDBJ whole genome shotgun (WGS) entry which is preliminary data.</text>
</comment>
<feature type="domain" description="Serine aminopeptidase S33" evidence="1">
    <location>
        <begin position="195"/>
        <end position="396"/>
    </location>
</feature>
<dbReference type="Gene3D" id="3.40.50.1820">
    <property type="entry name" value="alpha/beta hydrolase"/>
    <property type="match status" value="1"/>
</dbReference>
<dbReference type="PROSITE" id="PS51257">
    <property type="entry name" value="PROKAR_LIPOPROTEIN"/>
    <property type="match status" value="1"/>
</dbReference>
<keyword evidence="3" id="KW-1185">Reference proteome</keyword>
<dbReference type="PANTHER" id="PTHR43265:SF1">
    <property type="entry name" value="ESTERASE ESTD"/>
    <property type="match status" value="1"/>
</dbReference>
<dbReference type="RefSeq" id="WP_191701902.1">
    <property type="nucleotide sequence ID" value="NZ_JACSPZ010000021.1"/>
</dbReference>
<dbReference type="InterPro" id="IPR029058">
    <property type="entry name" value="AB_hydrolase_fold"/>
</dbReference>
<dbReference type="GO" id="GO:0016787">
    <property type="term" value="F:hydrolase activity"/>
    <property type="evidence" value="ECO:0007669"/>
    <property type="project" value="UniProtKB-KW"/>
</dbReference>
<dbReference type="PANTHER" id="PTHR43265">
    <property type="entry name" value="ESTERASE ESTD"/>
    <property type="match status" value="1"/>
</dbReference>
<keyword evidence="2" id="KW-0378">Hydrolase</keyword>
<proteinExistence type="predicted"/>
<protein>
    <submittedName>
        <fullName evidence="2">Alpha/beta fold hydrolase</fullName>
    </submittedName>
</protein>
<dbReference type="InterPro" id="IPR022742">
    <property type="entry name" value="Hydrolase_4"/>
</dbReference>
<evidence type="ECO:0000259" key="1">
    <source>
        <dbReference type="Pfam" id="PF12146"/>
    </source>
</evidence>
<dbReference type="InterPro" id="IPR053145">
    <property type="entry name" value="AB_hydrolase_Est10"/>
</dbReference>
<dbReference type="Pfam" id="PF12146">
    <property type="entry name" value="Hydrolase_4"/>
    <property type="match status" value="1"/>
</dbReference>
<dbReference type="EMBL" id="JACSPZ010000021">
    <property type="protein sequence ID" value="MBD8038839.1"/>
    <property type="molecule type" value="Genomic_DNA"/>
</dbReference>
<gene>
    <name evidence="2" type="ORF">H9635_19020</name>
</gene>
<sequence>MRKILYMAVASVLLTACGNDKTSSTDLATTEQTESSQEVIQMNEALLGKWQGMIEIPQSPLEIILDLQKTGGNISVPAQGLSEFSFESVQYDDSEIEIKIDLAGSLIKIEGTYEKEQIEGTFTQNGQTFPITLNPYTEASITYEEHTVPVLGGELKVALQVPEQPTGELVIIHAGSGPTNKDGNTIGGGSNNSLKMIAENLAEQGIASIRFDKRGIGENTALIAKEEDLTFEMYVQDVTSIVNYAKKDSRFTEVHLLGHSEGALIMAIAAQKGNVDSLISIAGAGRPVDEILMEQLAASLPPNLLLESEKALEQLKAGNKVGKVSSELQSLFRPSVQPYMISWLKYNPQQEINDVIVPILILQGKMDIQITEEDAENLKLANSKAQLHYFDHMNHVLKDIEGNREQNVASYSNPKLPLTSGLVEEIVKFIK</sequence>
<organism evidence="2 3">
    <name type="scientific">Solibacillus faecavium</name>
    <dbReference type="NCBI Taxonomy" id="2762221"/>
    <lineage>
        <taxon>Bacteria</taxon>
        <taxon>Bacillati</taxon>
        <taxon>Bacillota</taxon>
        <taxon>Bacilli</taxon>
        <taxon>Bacillales</taxon>
        <taxon>Caryophanaceae</taxon>
        <taxon>Solibacillus</taxon>
    </lineage>
</organism>
<name>A0ABR8Y3Q9_9BACL</name>
<accession>A0ABR8Y3Q9</accession>
<dbReference type="SUPFAM" id="SSF53474">
    <property type="entry name" value="alpha/beta-Hydrolases"/>
    <property type="match status" value="1"/>
</dbReference>
<reference evidence="2 3" key="1">
    <citation type="submission" date="2020-08" db="EMBL/GenBank/DDBJ databases">
        <title>A Genomic Blueprint of the Chicken Gut Microbiome.</title>
        <authorList>
            <person name="Gilroy R."/>
            <person name="Ravi A."/>
            <person name="Getino M."/>
            <person name="Pursley I."/>
            <person name="Horton D.L."/>
            <person name="Alikhan N.-F."/>
            <person name="Baker D."/>
            <person name="Gharbi K."/>
            <person name="Hall N."/>
            <person name="Watson M."/>
            <person name="Adriaenssens E.M."/>
            <person name="Foster-Nyarko E."/>
            <person name="Jarju S."/>
            <person name="Secka A."/>
            <person name="Antonio M."/>
            <person name="Oren A."/>
            <person name="Chaudhuri R."/>
            <person name="La Ragione R.M."/>
            <person name="Hildebrand F."/>
            <person name="Pallen M.J."/>
        </authorList>
    </citation>
    <scope>NUCLEOTIDE SEQUENCE [LARGE SCALE GENOMIC DNA]</scope>
    <source>
        <strain evidence="2 3">A46</strain>
    </source>
</reference>
<evidence type="ECO:0000313" key="3">
    <source>
        <dbReference type="Proteomes" id="UP000619101"/>
    </source>
</evidence>
<dbReference type="Proteomes" id="UP000619101">
    <property type="component" value="Unassembled WGS sequence"/>
</dbReference>
<evidence type="ECO:0000313" key="2">
    <source>
        <dbReference type="EMBL" id="MBD8038839.1"/>
    </source>
</evidence>